<proteinExistence type="predicted"/>
<feature type="region of interest" description="Disordered" evidence="2">
    <location>
        <begin position="356"/>
        <end position="390"/>
    </location>
</feature>
<feature type="compositionally biased region" description="Basic and acidic residues" evidence="2">
    <location>
        <begin position="12"/>
        <end position="39"/>
    </location>
</feature>
<name>A0A146K012_9EUKA</name>
<feature type="coiled-coil region" evidence="1">
    <location>
        <begin position="608"/>
        <end position="636"/>
    </location>
</feature>
<feature type="compositionally biased region" description="Basic and acidic residues" evidence="2">
    <location>
        <begin position="496"/>
        <end position="529"/>
    </location>
</feature>
<reference evidence="3" key="1">
    <citation type="submission" date="2015-07" db="EMBL/GenBank/DDBJ databases">
        <title>Adaptation to a free-living lifestyle via gene acquisitions in the diplomonad Trepomonas sp. PC1.</title>
        <authorList>
            <person name="Xu F."/>
            <person name="Jerlstrom-Hultqvist J."/>
            <person name="Kolisko M."/>
            <person name="Simpson A.G.B."/>
            <person name="Roger A.J."/>
            <person name="Svard S.G."/>
            <person name="Andersson J.O."/>
        </authorList>
    </citation>
    <scope>NUCLEOTIDE SEQUENCE</scope>
    <source>
        <strain evidence="3">PC1</strain>
    </source>
</reference>
<gene>
    <name evidence="3" type="ORF">TPC1_30262</name>
</gene>
<feature type="region of interest" description="Disordered" evidence="2">
    <location>
        <begin position="735"/>
        <end position="771"/>
    </location>
</feature>
<feature type="region of interest" description="Disordered" evidence="2">
    <location>
        <begin position="1"/>
        <end position="52"/>
    </location>
</feature>
<feature type="compositionally biased region" description="Polar residues" evidence="2">
    <location>
        <begin position="40"/>
        <end position="52"/>
    </location>
</feature>
<evidence type="ECO:0000313" key="3">
    <source>
        <dbReference type="EMBL" id="JAP90243.1"/>
    </source>
</evidence>
<feature type="non-terminal residue" evidence="3">
    <location>
        <position position="1"/>
    </location>
</feature>
<evidence type="ECO:0000256" key="2">
    <source>
        <dbReference type="SAM" id="MobiDB-lite"/>
    </source>
</evidence>
<protein>
    <submittedName>
        <fullName evidence="3">Uncharacterized protein</fullName>
    </submittedName>
</protein>
<feature type="compositionally biased region" description="Acidic residues" evidence="2">
    <location>
        <begin position="745"/>
        <end position="771"/>
    </location>
</feature>
<evidence type="ECO:0000256" key="1">
    <source>
        <dbReference type="SAM" id="Coils"/>
    </source>
</evidence>
<feature type="compositionally biased region" description="Basic residues" evidence="2">
    <location>
        <begin position="356"/>
        <end position="366"/>
    </location>
</feature>
<feature type="coiled-coil region" evidence="1">
    <location>
        <begin position="104"/>
        <end position="131"/>
    </location>
</feature>
<sequence length="771" mass="90842">FKKPNLNIPSSSRRESVHRDSVARNDSVRETNPKRHNLNEIHSSQVSENSDQTQMHLYREEDHEEMIRKVSNELKIDKFEQDQQLKFLITQRQKQEYSKKLQKVLDLLKEIEFLNQTKIKLQQKLTLLIEQKFPKQFLESYVDYANVLTQLLKNTLLFQSLCGTSFNTNFQIQPCLSLIVADFSIILFKKALEFSDFGFSDVNFSENCVEILLNEPLKGALKRFPNIFWGNIINITDKQLMSIDGKKEILEQIQTEFESMNELKQFEQKCEQNLMKIAKVPIGQNKMEVYKVPQGFKQLKKEETTTESQKYFNQKKNVDLLPLKEKLEYFDQPLIQYEISDEKEDSEQDYMTTLKVKSKHGKHKPQSKQNKPISANIEKQSLDDLIPNSESKEEIDYDTELGQFDDVEQKKQITETHELTQQREQEIQQDPINLLQKRKEKPFLIKAETAAQTAKPNTVNISEIAQQVLQQFVQMQKQKNQLNQSQKLQIIQKKQESSAETAKESPKQSQKTTKDKAKLPKPVSKKDQADQVPQPKQIEVLSYNLDNLDEKKSQKKFRQNGLKEQTKKQNQNEPKDEKIILNVQEQQKQYLEGVSKAKTQQQEMMVQMIEYQKQLQAEYDRKMQEERQRLQAEFEEKLGQQDKVTFKIGQQEQKHIAIETNQTIQTEPERQLTEFNFQVFNCQKEQFKHQPQNVTHNVNHQNKQNNDDIIEVDEMLSEGEIAKIYKKRSTQFPGLQIKSEAKDPELEECEETEEGEEYEELEEQEENQETE</sequence>
<keyword evidence="1" id="KW-0175">Coiled coil</keyword>
<organism evidence="3">
    <name type="scientific">Trepomonas sp. PC1</name>
    <dbReference type="NCBI Taxonomy" id="1076344"/>
    <lineage>
        <taxon>Eukaryota</taxon>
        <taxon>Metamonada</taxon>
        <taxon>Diplomonadida</taxon>
        <taxon>Hexamitidae</taxon>
        <taxon>Hexamitinae</taxon>
        <taxon>Trepomonas</taxon>
    </lineage>
</organism>
<accession>A0A146K012</accession>
<feature type="non-terminal residue" evidence="3">
    <location>
        <position position="771"/>
    </location>
</feature>
<feature type="region of interest" description="Disordered" evidence="2">
    <location>
        <begin position="496"/>
        <end position="576"/>
    </location>
</feature>
<feature type="compositionally biased region" description="Polar residues" evidence="2">
    <location>
        <begin position="367"/>
        <end position="379"/>
    </location>
</feature>
<dbReference type="EMBL" id="GDID01006363">
    <property type="protein sequence ID" value="JAP90243.1"/>
    <property type="molecule type" value="Transcribed_RNA"/>
</dbReference>
<dbReference type="AlphaFoldDB" id="A0A146K012"/>